<dbReference type="Pfam" id="PF00076">
    <property type="entry name" value="RRM_1"/>
    <property type="match status" value="1"/>
</dbReference>
<proteinExistence type="predicted"/>
<evidence type="ECO:0000313" key="6">
    <source>
        <dbReference type="Proteomes" id="UP000836841"/>
    </source>
</evidence>
<protein>
    <recommendedName>
        <fullName evidence="4">RRM domain-containing protein</fullName>
    </recommendedName>
</protein>
<dbReference type="Proteomes" id="UP000836841">
    <property type="component" value="Chromosome 6"/>
</dbReference>
<dbReference type="SMART" id="SM00360">
    <property type="entry name" value="RRM"/>
    <property type="match status" value="1"/>
</dbReference>
<dbReference type="InterPro" id="IPR000504">
    <property type="entry name" value="RRM_dom"/>
</dbReference>
<dbReference type="PANTHER" id="PTHR11176:SF47">
    <property type="entry name" value="(RAPE) HYPOTHETICAL PROTEIN"/>
    <property type="match status" value="1"/>
</dbReference>
<feature type="domain" description="RRM" evidence="4">
    <location>
        <begin position="12"/>
        <end position="93"/>
    </location>
</feature>
<organism evidence="5 6">
    <name type="scientific">Thlaspi arvense</name>
    <name type="common">Field penny-cress</name>
    <dbReference type="NCBI Taxonomy" id="13288"/>
    <lineage>
        <taxon>Eukaryota</taxon>
        <taxon>Viridiplantae</taxon>
        <taxon>Streptophyta</taxon>
        <taxon>Embryophyta</taxon>
        <taxon>Tracheophyta</taxon>
        <taxon>Spermatophyta</taxon>
        <taxon>Magnoliopsida</taxon>
        <taxon>eudicotyledons</taxon>
        <taxon>Gunneridae</taxon>
        <taxon>Pentapetalae</taxon>
        <taxon>rosids</taxon>
        <taxon>malvids</taxon>
        <taxon>Brassicales</taxon>
        <taxon>Brassicaceae</taxon>
        <taxon>Thlaspideae</taxon>
        <taxon>Thlaspi</taxon>
    </lineage>
</organism>
<dbReference type="Gene3D" id="3.30.70.330">
    <property type="match status" value="1"/>
</dbReference>
<accession>A0AAU9SNK8</accession>
<dbReference type="InterPro" id="IPR012677">
    <property type="entry name" value="Nucleotide-bd_a/b_plait_sf"/>
</dbReference>
<keyword evidence="6" id="KW-1185">Reference proteome</keyword>
<feature type="compositionally biased region" description="Polar residues" evidence="3">
    <location>
        <begin position="203"/>
        <end position="228"/>
    </location>
</feature>
<dbReference type="InterPro" id="IPR035979">
    <property type="entry name" value="RBD_domain_sf"/>
</dbReference>
<evidence type="ECO:0000256" key="3">
    <source>
        <dbReference type="SAM" id="MobiDB-lite"/>
    </source>
</evidence>
<dbReference type="PROSITE" id="PS50102">
    <property type="entry name" value="RRM"/>
    <property type="match status" value="1"/>
</dbReference>
<feature type="region of interest" description="Disordered" evidence="3">
    <location>
        <begin position="182"/>
        <end position="228"/>
    </location>
</feature>
<evidence type="ECO:0000313" key="5">
    <source>
        <dbReference type="EMBL" id="CAH2070064.1"/>
    </source>
</evidence>
<dbReference type="GO" id="GO:0003723">
    <property type="term" value="F:RNA binding"/>
    <property type="evidence" value="ECO:0007669"/>
    <property type="project" value="UniProtKB-UniRule"/>
</dbReference>
<evidence type="ECO:0000256" key="1">
    <source>
        <dbReference type="ARBA" id="ARBA00022884"/>
    </source>
</evidence>
<dbReference type="PANTHER" id="PTHR11176">
    <property type="entry name" value="BOULE-RELATED"/>
    <property type="match status" value="1"/>
</dbReference>
<sequence>MSQPQNLDTTYTKIFVGGLPWVTRSEGLRSFFQQFGEIIHVNVVCDRATKRSKGYGFVTFKDAESATRACVNPSPKIDGRIATCKLASDGQNINQNQPNITGFRSDDLCYLSQSFMQNQQQFAYLQQPPATYVVPYWNQHYQQDYSQYNLPWQYAPQGYNPQYDPQYYQNYFVVDTNITYQQHPSTSVPRDNRAEYQGLTIRSLPSSPKDSPTLNDETNPMSDESSQN</sequence>
<gene>
    <name evidence="5" type="ORF">TAV2_LOCUS20551</name>
</gene>
<dbReference type="EMBL" id="OU466862">
    <property type="protein sequence ID" value="CAH2070064.1"/>
    <property type="molecule type" value="Genomic_DNA"/>
</dbReference>
<name>A0AAU9SNK8_THLAR</name>
<reference evidence="5 6" key="1">
    <citation type="submission" date="2022-03" db="EMBL/GenBank/DDBJ databases">
        <authorList>
            <person name="Nunn A."/>
            <person name="Chopra R."/>
            <person name="Nunn A."/>
            <person name="Contreras Garrido A."/>
        </authorList>
    </citation>
    <scope>NUCLEOTIDE SEQUENCE [LARGE SCALE GENOMIC DNA]</scope>
</reference>
<keyword evidence="1 2" id="KW-0694">RNA-binding</keyword>
<dbReference type="AlphaFoldDB" id="A0AAU9SNK8"/>
<evidence type="ECO:0000256" key="2">
    <source>
        <dbReference type="PROSITE-ProRule" id="PRU00176"/>
    </source>
</evidence>
<evidence type="ECO:0000259" key="4">
    <source>
        <dbReference type="PROSITE" id="PS50102"/>
    </source>
</evidence>
<dbReference type="SUPFAM" id="SSF54928">
    <property type="entry name" value="RNA-binding domain, RBD"/>
    <property type="match status" value="1"/>
</dbReference>